<dbReference type="RefSeq" id="WP_091618642.1">
    <property type="nucleotide sequence ID" value="NZ_FNZN01000001.1"/>
</dbReference>
<dbReference type="EMBL" id="FNZN01000001">
    <property type="protein sequence ID" value="SEK22236.1"/>
    <property type="molecule type" value="Genomic_DNA"/>
</dbReference>
<organism evidence="1 2">
    <name type="scientific">Maribacter orientalis</name>
    <dbReference type="NCBI Taxonomy" id="228957"/>
    <lineage>
        <taxon>Bacteria</taxon>
        <taxon>Pseudomonadati</taxon>
        <taxon>Bacteroidota</taxon>
        <taxon>Flavobacteriia</taxon>
        <taxon>Flavobacteriales</taxon>
        <taxon>Flavobacteriaceae</taxon>
        <taxon>Maribacter</taxon>
    </lineage>
</organism>
<dbReference type="Proteomes" id="UP000198990">
    <property type="component" value="Unassembled WGS sequence"/>
</dbReference>
<protein>
    <submittedName>
        <fullName evidence="1">Uncharacterized protein</fullName>
    </submittedName>
</protein>
<sequence>MPYAFKVSSATTKIAEAICQLTFKNPAVGMIAMMKKKAPIFFRLFQESIIKKVALPSRVPFLILS</sequence>
<dbReference type="STRING" id="228957.SAMN04488008_10184"/>
<evidence type="ECO:0000313" key="2">
    <source>
        <dbReference type="Proteomes" id="UP000198990"/>
    </source>
</evidence>
<keyword evidence="2" id="KW-1185">Reference proteome</keyword>
<gene>
    <name evidence="1" type="ORF">SAMN04488008_10184</name>
</gene>
<evidence type="ECO:0000313" key="1">
    <source>
        <dbReference type="EMBL" id="SEK22236.1"/>
    </source>
</evidence>
<reference evidence="2" key="1">
    <citation type="submission" date="2016-10" db="EMBL/GenBank/DDBJ databases">
        <authorList>
            <person name="Varghese N."/>
            <person name="Submissions S."/>
        </authorList>
    </citation>
    <scope>NUCLEOTIDE SEQUENCE [LARGE SCALE GENOMIC DNA]</scope>
    <source>
        <strain evidence="2">DSM 16471</strain>
    </source>
</reference>
<dbReference type="AlphaFoldDB" id="A0A1H7F823"/>
<name>A0A1H7F823_9FLAO</name>
<proteinExistence type="predicted"/>
<accession>A0A1H7F823</accession>